<gene>
    <name evidence="1" type="ORF">AB4875_13990</name>
</gene>
<dbReference type="EMBL" id="JBFRYB010000001">
    <property type="protein sequence ID" value="MEX1666601.1"/>
    <property type="molecule type" value="Genomic_DNA"/>
</dbReference>
<evidence type="ECO:0000313" key="2">
    <source>
        <dbReference type="Proteomes" id="UP001557484"/>
    </source>
</evidence>
<proteinExistence type="predicted"/>
<name>A0ABV3TY95_9GAMM</name>
<keyword evidence="2" id="KW-1185">Reference proteome</keyword>
<organism evidence="1 2">
    <name type="scientific">Zhongshania arctica</name>
    <dbReference type="NCBI Taxonomy" id="3238302"/>
    <lineage>
        <taxon>Bacteria</taxon>
        <taxon>Pseudomonadati</taxon>
        <taxon>Pseudomonadota</taxon>
        <taxon>Gammaproteobacteria</taxon>
        <taxon>Cellvibrionales</taxon>
        <taxon>Spongiibacteraceae</taxon>
        <taxon>Zhongshania</taxon>
    </lineage>
</organism>
<dbReference type="Proteomes" id="UP001557484">
    <property type="component" value="Unassembled WGS sequence"/>
</dbReference>
<protein>
    <submittedName>
        <fullName evidence="1">Uncharacterized protein</fullName>
    </submittedName>
</protein>
<dbReference type="RefSeq" id="WP_368376675.1">
    <property type="nucleotide sequence ID" value="NZ_JBFRYB010000001.1"/>
</dbReference>
<accession>A0ABV3TY95</accession>
<reference evidence="1 2" key="1">
    <citation type="journal article" date="2011" name="Int. J. Syst. Evol. Microbiol.">
        <title>Zhongshania antarctica gen. nov., sp. nov. and Zhongshania guokunii sp. nov., gammaproteobacteria respectively isolated from coastal attached (fast) ice and surface seawater of the Antarctic.</title>
        <authorList>
            <person name="Li H.J."/>
            <person name="Zhang X.Y."/>
            <person name="Chen C.X."/>
            <person name="Zhang Y.J."/>
            <person name="Gao Z.M."/>
            <person name="Yu Y."/>
            <person name="Chen X.L."/>
            <person name="Chen B."/>
            <person name="Zhang Y.Z."/>
        </authorList>
    </citation>
    <scope>NUCLEOTIDE SEQUENCE [LARGE SCALE GENOMIC DNA]</scope>
    <source>
        <strain evidence="1 2">R06B22</strain>
    </source>
</reference>
<sequence length="179" mass="20089">MSMLALVRSLDDIPHRTIGLNNFLSFKNKHNLAISSEMLLGIWLDPHMVADNPDVLTMPNQDVDQGIYIRETAGVQGVWTICWLGAADQQDGDDVCRRLLLDSLIGHVSARQQGSPSGHFIPVFPRTISESELRNEMDCLLAQNSHHLMPAWFQDAATGRLLRPEVDEAAPEHRWGQEQ</sequence>
<evidence type="ECO:0000313" key="1">
    <source>
        <dbReference type="EMBL" id="MEX1666601.1"/>
    </source>
</evidence>
<comment type="caution">
    <text evidence="1">The sequence shown here is derived from an EMBL/GenBank/DDBJ whole genome shotgun (WGS) entry which is preliminary data.</text>
</comment>